<gene>
    <name evidence="1" type="ORF">Pyn_23110</name>
</gene>
<reference evidence="1 2" key="1">
    <citation type="submission" date="2018-02" db="EMBL/GenBank/DDBJ databases">
        <title>Draft genome of wild Prunus yedoensis var. nudiflora.</title>
        <authorList>
            <person name="Baek S."/>
            <person name="Kim J.-H."/>
            <person name="Choi K."/>
            <person name="Kim G.-B."/>
            <person name="Cho A."/>
            <person name="Jang H."/>
            <person name="Shin C.-H."/>
            <person name="Yu H.-J."/>
            <person name="Mun J.-H."/>
        </authorList>
    </citation>
    <scope>NUCLEOTIDE SEQUENCE [LARGE SCALE GENOMIC DNA]</scope>
    <source>
        <strain evidence="2">cv. Jeju island</strain>
        <tissue evidence="1">Leaf</tissue>
    </source>
</reference>
<proteinExistence type="predicted"/>
<evidence type="ECO:0000313" key="1">
    <source>
        <dbReference type="EMBL" id="PQQ00973.1"/>
    </source>
</evidence>
<dbReference type="AlphaFoldDB" id="A0A314Y3Z3"/>
<dbReference type="Proteomes" id="UP000250321">
    <property type="component" value="Unassembled WGS sequence"/>
</dbReference>
<evidence type="ECO:0000313" key="2">
    <source>
        <dbReference type="Proteomes" id="UP000250321"/>
    </source>
</evidence>
<comment type="caution">
    <text evidence="1">The sequence shown here is derived from an EMBL/GenBank/DDBJ whole genome shotgun (WGS) entry which is preliminary data.</text>
</comment>
<dbReference type="EMBL" id="PJQY01001625">
    <property type="protein sequence ID" value="PQQ00973.1"/>
    <property type="molecule type" value="Genomic_DNA"/>
</dbReference>
<name>A0A314Y3Z3_PRUYE</name>
<dbReference type="STRING" id="2094558.A0A314Y3Z3"/>
<keyword evidence="2" id="KW-1185">Reference proteome</keyword>
<protein>
    <submittedName>
        <fullName evidence="1">Uncharacterized protein</fullName>
    </submittedName>
</protein>
<accession>A0A314Y3Z3</accession>
<sequence>MTENTLSADQLLQQWDSLDLGGVQAGTMLAGTIIADKPPNRGATKGILKKAWSGFGEAKIVEVKDKIFAITVTSPQPRGRRRAPSQRYSDPVAGVDHILGLGFGGTAGSDIPALTAEQEESLHLSSVPSLGTAATPILSEEHSLALGMGHSPMEFGNQPMLLGTLIHDSNMMDATISLKPSSGRTFLSRAHDTCCFLVKWAIGNSYWPPSIRPRESLGSCLGPILGNHMADVDQPFGYDPFLLGQTIERIMGTRQQGVDSNFVHGWSCKTSSKGRMAKCIASVFAPDLTPAK</sequence>
<organism evidence="1 2">
    <name type="scientific">Prunus yedoensis var. nudiflora</name>
    <dbReference type="NCBI Taxonomy" id="2094558"/>
    <lineage>
        <taxon>Eukaryota</taxon>
        <taxon>Viridiplantae</taxon>
        <taxon>Streptophyta</taxon>
        <taxon>Embryophyta</taxon>
        <taxon>Tracheophyta</taxon>
        <taxon>Spermatophyta</taxon>
        <taxon>Magnoliopsida</taxon>
        <taxon>eudicotyledons</taxon>
        <taxon>Gunneridae</taxon>
        <taxon>Pentapetalae</taxon>
        <taxon>rosids</taxon>
        <taxon>fabids</taxon>
        <taxon>Rosales</taxon>
        <taxon>Rosaceae</taxon>
        <taxon>Amygdaloideae</taxon>
        <taxon>Amygdaleae</taxon>
        <taxon>Prunus</taxon>
    </lineage>
</organism>